<evidence type="ECO:0000259" key="7">
    <source>
        <dbReference type="Pfam" id="PF04024"/>
    </source>
</evidence>
<protein>
    <recommendedName>
        <fullName evidence="7">Phage shock protein PspC N-terminal domain-containing protein</fullName>
    </recommendedName>
</protein>
<dbReference type="PANTHER" id="PTHR33885">
    <property type="entry name" value="PHAGE SHOCK PROTEIN C"/>
    <property type="match status" value="1"/>
</dbReference>
<keyword evidence="4 6" id="KW-1133">Transmembrane helix</keyword>
<gene>
    <name evidence="8" type="ORF">S12H4_28872</name>
</gene>
<keyword evidence="3 6" id="KW-0812">Transmembrane</keyword>
<name>X1SIZ6_9ZZZZ</name>
<evidence type="ECO:0000256" key="6">
    <source>
        <dbReference type="SAM" id="Phobius"/>
    </source>
</evidence>
<evidence type="ECO:0000256" key="3">
    <source>
        <dbReference type="ARBA" id="ARBA00022692"/>
    </source>
</evidence>
<accession>X1SIZ6</accession>
<dbReference type="InterPro" id="IPR052027">
    <property type="entry name" value="PspC"/>
</dbReference>
<sequence length="151" mass="17083">EARIAELFNERVNDVKQVIVMKDVKEVIEILGRPEEIGRSGDSSGERKREKFGPSVYKRMYRDPDNRILGGVCSGMGAYFRIDPIILRIIFVVAVLGFASGLIIYLILWVVIPEAKTTAQKLEMRGEPVNVSNIGKTVKEEFNRVKNNMNL</sequence>
<dbReference type="GO" id="GO:0005886">
    <property type="term" value="C:plasma membrane"/>
    <property type="evidence" value="ECO:0007669"/>
    <property type="project" value="UniProtKB-SubCell"/>
</dbReference>
<keyword evidence="5 6" id="KW-0472">Membrane</keyword>
<feature type="domain" description="Phage shock protein PspC N-terminal" evidence="7">
    <location>
        <begin position="58"/>
        <end position="115"/>
    </location>
</feature>
<comment type="subcellular location">
    <subcellularLocation>
        <location evidence="1">Cell membrane</location>
        <topology evidence="1">Single-pass membrane protein</topology>
    </subcellularLocation>
</comment>
<dbReference type="Pfam" id="PF04024">
    <property type="entry name" value="PspC"/>
    <property type="match status" value="1"/>
</dbReference>
<dbReference type="InterPro" id="IPR007168">
    <property type="entry name" value="Phageshock_PspC_N"/>
</dbReference>
<proteinExistence type="predicted"/>
<feature type="non-terminal residue" evidence="8">
    <location>
        <position position="1"/>
    </location>
</feature>
<evidence type="ECO:0000256" key="4">
    <source>
        <dbReference type="ARBA" id="ARBA00022989"/>
    </source>
</evidence>
<feature type="transmembrane region" description="Helical" evidence="6">
    <location>
        <begin position="85"/>
        <end position="112"/>
    </location>
</feature>
<evidence type="ECO:0000256" key="2">
    <source>
        <dbReference type="ARBA" id="ARBA00022475"/>
    </source>
</evidence>
<keyword evidence="2" id="KW-1003">Cell membrane</keyword>
<evidence type="ECO:0000313" key="8">
    <source>
        <dbReference type="EMBL" id="GAI92972.1"/>
    </source>
</evidence>
<evidence type="ECO:0000256" key="1">
    <source>
        <dbReference type="ARBA" id="ARBA00004162"/>
    </source>
</evidence>
<reference evidence="8" key="1">
    <citation type="journal article" date="2014" name="Front. Microbiol.">
        <title>High frequency of phylogenetically diverse reductive dehalogenase-homologous genes in deep subseafloor sedimentary metagenomes.</title>
        <authorList>
            <person name="Kawai M."/>
            <person name="Futagami T."/>
            <person name="Toyoda A."/>
            <person name="Takaki Y."/>
            <person name="Nishi S."/>
            <person name="Hori S."/>
            <person name="Arai W."/>
            <person name="Tsubouchi T."/>
            <person name="Morono Y."/>
            <person name="Uchiyama I."/>
            <person name="Ito T."/>
            <person name="Fujiyama A."/>
            <person name="Inagaki F."/>
            <person name="Takami H."/>
        </authorList>
    </citation>
    <scope>NUCLEOTIDE SEQUENCE</scope>
    <source>
        <strain evidence="8">Expedition CK06-06</strain>
    </source>
</reference>
<organism evidence="8">
    <name type="scientific">marine sediment metagenome</name>
    <dbReference type="NCBI Taxonomy" id="412755"/>
    <lineage>
        <taxon>unclassified sequences</taxon>
        <taxon>metagenomes</taxon>
        <taxon>ecological metagenomes</taxon>
    </lineage>
</organism>
<dbReference type="PANTHER" id="PTHR33885:SF3">
    <property type="entry name" value="PHAGE SHOCK PROTEIN C"/>
    <property type="match status" value="1"/>
</dbReference>
<evidence type="ECO:0000256" key="5">
    <source>
        <dbReference type="ARBA" id="ARBA00023136"/>
    </source>
</evidence>
<dbReference type="AlphaFoldDB" id="X1SIZ6"/>
<comment type="caution">
    <text evidence="8">The sequence shown here is derived from an EMBL/GenBank/DDBJ whole genome shotgun (WGS) entry which is preliminary data.</text>
</comment>
<dbReference type="EMBL" id="BARW01016601">
    <property type="protein sequence ID" value="GAI92972.1"/>
    <property type="molecule type" value="Genomic_DNA"/>
</dbReference>